<dbReference type="EMBL" id="CZAE01000008">
    <property type="protein sequence ID" value="CUP18736.1"/>
    <property type="molecule type" value="Genomic_DNA"/>
</dbReference>
<keyword evidence="1" id="KW-1188">Viral release from host cell</keyword>
<reference evidence="5 6" key="1">
    <citation type="submission" date="2015-09" db="EMBL/GenBank/DDBJ databases">
        <authorList>
            <consortium name="Pathogen Informatics"/>
        </authorList>
    </citation>
    <scope>NUCLEOTIDE SEQUENCE [LARGE SCALE GENOMIC DNA]</scope>
    <source>
        <strain evidence="5 6">2789STDY5834846</strain>
    </source>
</reference>
<feature type="domain" description="Prohead serine protease" evidence="4">
    <location>
        <begin position="10"/>
        <end position="167"/>
    </location>
</feature>
<dbReference type="GO" id="GO:0006508">
    <property type="term" value="P:proteolysis"/>
    <property type="evidence" value="ECO:0007669"/>
    <property type="project" value="UniProtKB-KW"/>
</dbReference>
<dbReference type="Pfam" id="PF04586">
    <property type="entry name" value="Peptidase_S78"/>
    <property type="match status" value="1"/>
</dbReference>
<dbReference type="RefSeq" id="WP_055269423.1">
    <property type="nucleotide sequence ID" value="NZ_CAXKYA010000027.1"/>
</dbReference>
<evidence type="ECO:0000256" key="1">
    <source>
        <dbReference type="ARBA" id="ARBA00022612"/>
    </source>
</evidence>
<evidence type="ECO:0000313" key="5">
    <source>
        <dbReference type="EMBL" id="CUP18736.1"/>
    </source>
</evidence>
<evidence type="ECO:0000259" key="4">
    <source>
        <dbReference type="Pfam" id="PF04586"/>
    </source>
</evidence>
<proteinExistence type="predicted"/>
<gene>
    <name evidence="5" type="ORF">ERS852461_02046</name>
</gene>
<organism evidence="5 6">
    <name type="scientific">Bacteroides faecis</name>
    <dbReference type="NCBI Taxonomy" id="674529"/>
    <lineage>
        <taxon>Bacteria</taxon>
        <taxon>Pseudomonadati</taxon>
        <taxon>Bacteroidota</taxon>
        <taxon>Bacteroidia</taxon>
        <taxon>Bacteroidales</taxon>
        <taxon>Bacteroidaceae</taxon>
        <taxon>Bacteroides</taxon>
    </lineage>
</organism>
<dbReference type="PATRIC" id="fig|818.23.peg.2378"/>
<sequence>MKETRNCKIEKRNEDSRIVEGYAIVFNSESRDLGGFTEVIEPTALEGVLQQSDILCLLNHNEDRGILARSKYGAGSLKLEVDSTGLKYSFEAPCTNLGDELLEGLKRGDITTSSFAFTIDSDTWTKKDNGSYIRTINKFKELFDVSPVYKEAYPDTSVALRKLESFDKEDLTDYYMELRHKLQ</sequence>
<dbReference type="AlphaFoldDB" id="A0A174L7S4"/>
<accession>A0A174L7S4</accession>
<keyword evidence="2 5" id="KW-0645">Protease</keyword>
<keyword evidence="3" id="KW-0378">Hydrolase</keyword>
<dbReference type="Proteomes" id="UP000095606">
    <property type="component" value="Unassembled WGS sequence"/>
</dbReference>
<dbReference type="InterPro" id="IPR054613">
    <property type="entry name" value="Peptidase_S78_dom"/>
</dbReference>
<protein>
    <submittedName>
        <fullName evidence="5">Putative protease</fullName>
    </submittedName>
</protein>
<name>A0A174L7S4_9BACE</name>
<evidence type="ECO:0000256" key="2">
    <source>
        <dbReference type="ARBA" id="ARBA00022670"/>
    </source>
</evidence>
<evidence type="ECO:0000313" key="6">
    <source>
        <dbReference type="Proteomes" id="UP000095606"/>
    </source>
</evidence>
<dbReference type="GO" id="GO:0008233">
    <property type="term" value="F:peptidase activity"/>
    <property type="evidence" value="ECO:0007669"/>
    <property type="project" value="UniProtKB-KW"/>
</dbReference>
<dbReference type="InterPro" id="IPR006433">
    <property type="entry name" value="Prohead_protease"/>
</dbReference>
<evidence type="ECO:0000256" key="3">
    <source>
        <dbReference type="ARBA" id="ARBA00022801"/>
    </source>
</evidence>
<dbReference type="NCBIfam" id="TIGR01543">
    <property type="entry name" value="proheadase_HK97"/>
    <property type="match status" value="1"/>
</dbReference>